<dbReference type="Gene3D" id="1.10.10.60">
    <property type="entry name" value="Homeodomain-like"/>
    <property type="match status" value="1"/>
</dbReference>
<dbReference type="SUPFAM" id="SSF46689">
    <property type="entry name" value="Homeodomain-like"/>
    <property type="match status" value="1"/>
</dbReference>
<keyword evidence="2" id="KW-0238">DNA-binding</keyword>
<gene>
    <name evidence="5" type="ORF">GCM10022222_66530</name>
</gene>
<sequence>MSAKRFLDERIALEARRRLVTTDSSVATIARELGFTEATNFVKFYRRLTGTTPTATRPAPS</sequence>
<accession>A0ABP6XV73</accession>
<reference evidence="6" key="1">
    <citation type="journal article" date="2019" name="Int. J. Syst. Evol. Microbiol.">
        <title>The Global Catalogue of Microorganisms (GCM) 10K type strain sequencing project: providing services to taxonomists for standard genome sequencing and annotation.</title>
        <authorList>
            <consortium name="The Broad Institute Genomics Platform"/>
            <consortium name="The Broad Institute Genome Sequencing Center for Infectious Disease"/>
            <person name="Wu L."/>
            <person name="Ma J."/>
        </authorList>
    </citation>
    <scope>NUCLEOTIDE SEQUENCE [LARGE SCALE GENOMIC DNA]</scope>
    <source>
        <strain evidence="6">JCM 16898</strain>
    </source>
</reference>
<dbReference type="Pfam" id="PF12833">
    <property type="entry name" value="HTH_18"/>
    <property type="match status" value="1"/>
</dbReference>
<dbReference type="PANTHER" id="PTHR43280">
    <property type="entry name" value="ARAC-FAMILY TRANSCRIPTIONAL REGULATOR"/>
    <property type="match status" value="1"/>
</dbReference>
<name>A0ABP6XV73_9PSEU</name>
<dbReference type="RefSeq" id="WP_344867031.1">
    <property type="nucleotide sequence ID" value="NZ_BAAAZN010000018.1"/>
</dbReference>
<dbReference type="InterPro" id="IPR009057">
    <property type="entry name" value="Homeodomain-like_sf"/>
</dbReference>
<keyword evidence="6" id="KW-1185">Reference proteome</keyword>
<dbReference type="InterPro" id="IPR018060">
    <property type="entry name" value="HTH_AraC"/>
</dbReference>
<dbReference type="Proteomes" id="UP001500689">
    <property type="component" value="Unassembled WGS sequence"/>
</dbReference>
<keyword evidence="3" id="KW-0804">Transcription</keyword>
<proteinExistence type="predicted"/>
<organism evidence="5 6">
    <name type="scientific">Amycolatopsis ultiminotia</name>
    <dbReference type="NCBI Taxonomy" id="543629"/>
    <lineage>
        <taxon>Bacteria</taxon>
        <taxon>Bacillati</taxon>
        <taxon>Actinomycetota</taxon>
        <taxon>Actinomycetes</taxon>
        <taxon>Pseudonocardiales</taxon>
        <taxon>Pseudonocardiaceae</taxon>
        <taxon>Amycolatopsis</taxon>
    </lineage>
</organism>
<evidence type="ECO:0000259" key="4">
    <source>
        <dbReference type="SMART" id="SM00342"/>
    </source>
</evidence>
<dbReference type="SMART" id="SM00342">
    <property type="entry name" value="HTH_ARAC"/>
    <property type="match status" value="1"/>
</dbReference>
<protein>
    <recommendedName>
        <fullName evidence="4">HTH araC/xylS-type domain-containing protein</fullName>
    </recommendedName>
</protein>
<dbReference type="EMBL" id="BAAAZN010000018">
    <property type="protein sequence ID" value="GAA3572971.1"/>
    <property type="molecule type" value="Genomic_DNA"/>
</dbReference>
<evidence type="ECO:0000256" key="3">
    <source>
        <dbReference type="ARBA" id="ARBA00023163"/>
    </source>
</evidence>
<keyword evidence="1" id="KW-0805">Transcription regulation</keyword>
<evidence type="ECO:0000256" key="2">
    <source>
        <dbReference type="ARBA" id="ARBA00023125"/>
    </source>
</evidence>
<evidence type="ECO:0000256" key="1">
    <source>
        <dbReference type="ARBA" id="ARBA00023015"/>
    </source>
</evidence>
<comment type="caution">
    <text evidence="5">The sequence shown here is derived from an EMBL/GenBank/DDBJ whole genome shotgun (WGS) entry which is preliminary data.</text>
</comment>
<dbReference type="InterPro" id="IPR020449">
    <property type="entry name" value="Tscrpt_reg_AraC-type_HTH"/>
</dbReference>
<feature type="domain" description="HTH araC/xylS-type" evidence="4">
    <location>
        <begin position="1"/>
        <end position="57"/>
    </location>
</feature>
<dbReference type="PANTHER" id="PTHR43280:SF32">
    <property type="entry name" value="TRANSCRIPTIONAL REGULATORY PROTEIN"/>
    <property type="match status" value="1"/>
</dbReference>
<dbReference type="PRINTS" id="PR00032">
    <property type="entry name" value="HTHARAC"/>
</dbReference>
<evidence type="ECO:0000313" key="5">
    <source>
        <dbReference type="EMBL" id="GAA3572971.1"/>
    </source>
</evidence>
<evidence type="ECO:0000313" key="6">
    <source>
        <dbReference type="Proteomes" id="UP001500689"/>
    </source>
</evidence>